<dbReference type="VEuPathDB" id="FungiDB:GVI51_J08745"/>
<name>A0A0W0DF46_CANGB</name>
<evidence type="ECO:0000256" key="1">
    <source>
        <dbReference type="ARBA" id="ARBA00011047"/>
    </source>
</evidence>
<dbReference type="GO" id="GO:0005737">
    <property type="term" value="C:cytoplasm"/>
    <property type="evidence" value="ECO:0007669"/>
    <property type="project" value="TreeGrafter"/>
</dbReference>
<dbReference type="GO" id="GO:0005975">
    <property type="term" value="P:carbohydrate metabolic process"/>
    <property type="evidence" value="ECO:0007669"/>
    <property type="project" value="InterPro"/>
</dbReference>
<evidence type="ECO:0000313" key="4">
    <source>
        <dbReference type="EMBL" id="KTB10424.1"/>
    </source>
</evidence>
<dbReference type="Gene3D" id="2.60.120.200">
    <property type="match status" value="1"/>
</dbReference>
<dbReference type="GO" id="GO:0044183">
    <property type="term" value="F:protein folding chaperone"/>
    <property type="evidence" value="ECO:0007669"/>
    <property type="project" value="EnsemblFungi"/>
</dbReference>
<dbReference type="VEuPathDB" id="FungiDB:CAGL0J08932g"/>
<dbReference type="VEuPathDB" id="FungiDB:GVI51_J08767"/>
<dbReference type="InterPro" id="IPR013320">
    <property type="entry name" value="ConA-like_dom_sf"/>
</dbReference>
<dbReference type="PANTHER" id="PTHR15323:SF6">
    <property type="entry name" value="CELL DIVISION CYCLE PROTEIN 123 HOMOLOG"/>
    <property type="match status" value="1"/>
</dbReference>
<dbReference type="GO" id="GO:0000287">
    <property type="term" value="F:magnesium ion binding"/>
    <property type="evidence" value="ECO:0007669"/>
    <property type="project" value="EnsemblFungi"/>
</dbReference>
<dbReference type="PROSITE" id="PS51762">
    <property type="entry name" value="GH16_2"/>
    <property type="match status" value="1"/>
</dbReference>
<reference evidence="4 5" key="1">
    <citation type="submission" date="2015-10" db="EMBL/GenBank/DDBJ databases">
        <title>Draft genomes sequences of Candida glabrata isolates 1A, 1B, 2A, 2B, 3A and 3B.</title>
        <authorList>
            <person name="Haavelsrud O.E."/>
            <person name="Gaustad P."/>
        </authorList>
    </citation>
    <scope>NUCLEOTIDE SEQUENCE [LARGE SCALE GENOMIC DNA]</scope>
    <source>
        <strain evidence="4">910700640</strain>
    </source>
</reference>
<dbReference type="Pfam" id="PF07065">
    <property type="entry name" value="D123"/>
    <property type="match status" value="1"/>
</dbReference>
<dbReference type="Proteomes" id="UP000054886">
    <property type="component" value="Unassembled WGS sequence"/>
</dbReference>
<dbReference type="InterPro" id="IPR009772">
    <property type="entry name" value="CDC123"/>
</dbReference>
<evidence type="ECO:0000256" key="2">
    <source>
        <dbReference type="SAM" id="MobiDB-lite"/>
    </source>
</evidence>
<dbReference type="InterPro" id="IPR000757">
    <property type="entry name" value="Beta-glucanase-like"/>
</dbReference>
<dbReference type="VEuPathDB" id="FungiDB:CAGL0J08910g"/>
<dbReference type="PANTHER" id="PTHR15323">
    <property type="entry name" value="D123 PROTEIN"/>
    <property type="match status" value="1"/>
</dbReference>
<dbReference type="SUPFAM" id="SSF49899">
    <property type="entry name" value="Concanavalin A-like lectins/glucanases"/>
    <property type="match status" value="1"/>
</dbReference>
<dbReference type="VEuPathDB" id="FungiDB:B1J91_J08910g"/>
<dbReference type="GO" id="GO:0004553">
    <property type="term" value="F:hydrolase activity, hydrolyzing O-glycosyl compounds"/>
    <property type="evidence" value="ECO:0007669"/>
    <property type="project" value="InterPro"/>
</dbReference>
<dbReference type="CDD" id="cd06923">
    <property type="entry name" value="ChtBD1_GH16"/>
    <property type="match status" value="1"/>
</dbReference>
<feature type="region of interest" description="Disordered" evidence="2">
    <location>
        <begin position="708"/>
        <end position="728"/>
    </location>
</feature>
<proteinExistence type="inferred from homology"/>
<dbReference type="CDD" id="cd02183">
    <property type="entry name" value="GH16_fungal_CRH1_transglycosylase"/>
    <property type="match status" value="1"/>
</dbReference>
<dbReference type="VEuPathDB" id="FungiDB:B1J91_J08932g"/>
<dbReference type="GO" id="GO:0005524">
    <property type="term" value="F:ATP binding"/>
    <property type="evidence" value="ECO:0007669"/>
    <property type="project" value="EnsemblFungi"/>
</dbReference>
<dbReference type="GO" id="GO:0005619">
    <property type="term" value="C:ascospore wall"/>
    <property type="evidence" value="ECO:0007669"/>
    <property type="project" value="EnsemblFungi"/>
</dbReference>
<dbReference type="AlphaFoldDB" id="A0A0W0DF46"/>
<dbReference type="VEuPathDB" id="FungiDB:GWK60_J08723"/>
<sequence length="774" mass="89053">MSEEYAVLSELPVTCSQIDNCAFSFWYEKFKKHVPKSRVIKPLPEQFIQYLEQDGIKLPMSSTELSTYTDDVARTEDNEYSDWEGDEDTATEYEPGIEPLNDFPELHNQIKEIIVELGPVTPKLNWSAPKDATWILPNNTTKCNEVNEIYLLLNASNYIVHDLNHAYDECIDKKEGFSTPEYELVLRQWFAINPALEFRVFVKDGKVAAISQRDLNYYDYLDKLTDTFKDLIDEFVEDEMVPQFPDKSFVTDLYIPRPFNRVFLIDINPFSRKTDPFQQAMAKQLKLLIIIRFLLSINFSRGIDLHKPEIPVRCSIRDGSCPAEWPCCSPYGVCGSGPTCVGGCNPQYSFREDSCVPSPVLIPYNAIEFSTEGTKLIRIASGNLQKGDAFLKKGARMKEREMELKRNKMIHFSDFLITEDATEANKMLMDYDFIYSGMTQMDPTTSEIQLTMPKRSTGSLVASVRSFLYGKVSVTMKTARSGGVITALVLMSAVGDELDFEFVGSELNQVQTNHYYQGELDFTKMKKHEIKDNTWLNYHNFEIFWTEDKVDWVIDGVVVRTLYKKDTWDPNAKVYKFPDSPMRLEIAIWPGGSEKNEIGTIMWAGGLVDWDNAPDMLEKGYFSANVKGIRIEPSANRHLPRIYHCLTRKSHKDINDLTSRDLSMATFYYNSSRDNRYNENSLEWDCFNDIYLSNSSSSGTDLYYGNKGKQTNSLEKSPNSEYSNENDSEEIDVEEWYRRSMMFRPKRQKSSAAHKTKSSTLPLIIFLIISLFIN</sequence>
<dbReference type="VEuPathDB" id="FungiDB:GWK60_J08745"/>
<dbReference type="GO" id="GO:1905143">
    <property type="term" value="P:eukaryotic translation initiation factor 2 complex assembly"/>
    <property type="evidence" value="ECO:0007669"/>
    <property type="project" value="EnsemblFungi"/>
</dbReference>
<dbReference type="GO" id="GO:0051301">
    <property type="term" value="P:cell division"/>
    <property type="evidence" value="ECO:0007669"/>
    <property type="project" value="UniProtKB-KW"/>
</dbReference>
<dbReference type="EMBL" id="LLZZ01000053">
    <property type="protein sequence ID" value="KTB10424.1"/>
    <property type="molecule type" value="Genomic_DNA"/>
</dbReference>
<evidence type="ECO:0000259" key="3">
    <source>
        <dbReference type="PROSITE" id="PS51762"/>
    </source>
</evidence>
<evidence type="ECO:0000313" key="5">
    <source>
        <dbReference type="Proteomes" id="UP000054886"/>
    </source>
</evidence>
<dbReference type="GO" id="GO:0030476">
    <property type="term" value="P:ascospore wall assembly"/>
    <property type="evidence" value="ECO:0007669"/>
    <property type="project" value="EnsemblFungi"/>
</dbReference>
<protein>
    <submittedName>
        <fullName evidence="4">Cell division cycle protein 123</fullName>
    </submittedName>
</protein>
<keyword evidence="4" id="KW-0132">Cell division</keyword>
<gene>
    <name evidence="4" type="ORF">AO440_003148</name>
</gene>
<feature type="domain" description="GH16" evidence="3">
    <location>
        <begin position="351"/>
        <end position="619"/>
    </location>
</feature>
<organism evidence="4 5">
    <name type="scientific">Candida glabrata</name>
    <name type="common">Yeast</name>
    <name type="synonym">Torulopsis glabrata</name>
    <dbReference type="NCBI Taxonomy" id="5478"/>
    <lineage>
        <taxon>Eukaryota</taxon>
        <taxon>Fungi</taxon>
        <taxon>Dikarya</taxon>
        <taxon>Ascomycota</taxon>
        <taxon>Saccharomycotina</taxon>
        <taxon>Saccharomycetes</taxon>
        <taxon>Saccharomycetales</taxon>
        <taxon>Saccharomycetaceae</taxon>
        <taxon>Nakaseomyces</taxon>
    </lineage>
</organism>
<keyword evidence="4" id="KW-0131">Cell cycle</keyword>
<comment type="caution">
    <text evidence="4">The sequence shown here is derived from an EMBL/GenBank/DDBJ whole genome shotgun (WGS) entry which is preliminary data.</text>
</comment>
<dbReference type="Pfam" id="PF00722">
    <property type="entry name" value="Glyco_hydro_16"/>
    <property type="match status" value="1"/>
</dbReference>
<accession>A0A0W0DF46</accession>
<comment type="similarity">
    <text evidence="1">Belongs to the CDC123 family.</text>
</comment>